<comment type="cofactor">
    <cofactor evidence="2">
        <name>Mg(2+)</name>
        <dbReference type="ChEBI" id="CHEBI:18420"/>
    </cofactor>
</comment>
<keyword evidence="12" id="KW-0418">Kinase</keyword>
<dbReference type="PANTHER" id="PTHR46244:SF1">
    <property type="entry name" value="PHOSPHOENOLPYRUVATE-DEPENDENT PHOSPHOTRANSFERASE SYSTEM"/>
    <property type="match status" value="1"/>
</dbReference>
<protein>
    <recommendedName>
        <fullName evidence="5">phosphoenolpyruvate--protein phosphotransferase</fullName>
        <ecNumber evidence="5">2.7.3.9</ecNumber>
    </recommendedName>
</protein>
<comment type="similarity">
    <text evidence="4">Belongs to the PEP-utilizing enzyme family.</text>
</comment>
<dbReference type="SUPFAM" id="SSF52009">
    <property type="entry name" value="Phosphohistidine domain"/>
    <property type="match status" value="1"/>
</dbReference>
<dbReference type="Pfam" id="PF02896">
    <property type="entry name" value="PEP-utilizers_C"/>
    <property type="match status" value="1"/>
</dbReference>
<dbReference type="InterPro" id="IPR050499">
    <property type="entry name" value="PEP-utilizing_PTS_enzyme"/>
</dbReference>
<dbReference type="GO" id="GO:0046872">
    <property type="term" value="F:metal ion binding"/>
    <property type="evidence" value="ECO:0007669"/>
    <property type="project" value="UniProtKB-KW"/>
</dbReference>
<dbReference type="Gene3D" id="1.10.274.10">
    <property type="entry name" value="PtsI, HPr-binding domain"/>
    <property type="match status" value="1"/>
</dbReference>
<dbReference type="InterPro" id="IPR008279">
    <property type="entry name" value="PEP-util_enz_mobile_dom"/>
</dbReference>
<dbReference type="AlphaFoldDB" id="A0A1E2V6C5"/>
<dbReference type="EC" id="2.7.3.9" evidence="5"/>
<keyword evidence="10" id="KW-0598">Phosphotransferase system</keyword>
<dbReference type="InterPro" id="IPR000121">
    <property type="entry name" value="PEP_util_C"/>
</dbReference>
<dbReference type="EMBL" id="MDTQ01000001">
    <property type="protein sequence ID" value="ODC02402.1"/>
    <property type="molecule type" value="Genomic_DNA"/>
</dbReference>
<name>A0A1E2V6C5_9GAMM</name>
<organism evidence="15 16">
    <name type="scientific">Terasakiispira papahanaumokuakeensis</name>
    <dbReference type="NCBI Taxonomy" id="197479"/>
    <lineage>
        <taxon>Bacteria</taxon>
        <taxon>Pseudomonadati</taxon>
        <taxon>Pseudomonadota</taxon>
        <taxon>Gammaproteobacteria</taxon>
        <taxon>Oceanospirillales</taxon>
        <taxon>Terasakiispira</taxon>
    </lineage>
</organism>
<dbReference type="Proteomes" id="UP000094291">
    <property type="component" value="Unassembled WGS sequence"/>
</dbReference>
<dbReference type="InterPro" id="IPR036637">
    <property type="entry name" value="Phosphohistidine_dom_sf"/>
</dbReference>
<dbReference type="GO" id="GO:0009401">
    <property type="term" value="P:phosphoenolpyruvate-dependent sugar phosphotransferase system"/>
    <property type="evidence" value="ECO:0007669"/>
    <property type="project" value="UniProtKB-KW"/>
</dbReference>
<dbReference type="Pfam" id="PF01590">
    <property type="entry name" value="GAF"/>
    <property type="match status" value="1"/>
</dbReference>
<keyword evidence="8" id="KW-0762">Sugar transport</keyword>
<comment type="caution">
    <text evidence="15">The sequence shown here is derived from an EMBL/GenBank/DDBJ whole genome shotgun (WGS) entry which is preliminary data.</text>
</comment>
<dbReference type="Gene3D" id="3.30.450.40">
    <property type="match status" value="1"/>
</dbReference>
<evidence type="ECO:0000256" key="13">
    <source>
        <dbReference type="ARBA" id="ARBA00022842"/>
    </source>
</evidence>
<evidence type="ECO:0000256" key="7">
    <source>
        <dbReference type="ARBA" id="ARBA00022490"/>
    </source>
</evidence>
<evidence type="ECO:0000256" key="6">
    <source>
        <dbReference type="ARBA" id="ARBA00022448"/>
    </source>
</evidence>
<dbReference type="InterPro" id="IPR036618">
    <property type="entry name" value="PtsI_HPr-bd_sf"/>
</dbReference>
<dbReference type="InterPro" id="IPR023151">
    <property type="entry name" value="PEP_util_CS"/>
</dbReference>
<dbReference type="NCBIfam" id="TIGR01417">
    <property type="entry name" value="PTS_I_fam"/>
    <property type="match status" value="1"/>
</dbReference>
<evidence type="ECO:0000313" key="16">
    <source>
        <dbReference type="Proteomes" id="UP000094291"/>
    </source>
</evidence>
<feature type="domain" description="GAF" evidence="14">
    <location>
        <begin position="18"/>
        <end position="165"/>
    </location>
</feature>
<gene>
    <name evidence="15" type="ORF">BFW38_01450</name>
</gene>
<dbReference type="Pfam" id="PF00391">
    <property type="entry name" value="PEP-utilizers"/>
    <property type="match status" value="1"/>
</dbReference>
<evidence type="ECO:0000256" key="2">
    <source>
        <dbReference type="ARBA" id="ARBA00001946"/>
    </source>
</evidence>
<dbReference type="NCBIfam" id="NF008283">
    <property type="entry name" value="PRK11061.1"/>
    <property type="match status" value="1"/>
</dbReference>
<dbReference type="SUPFAM" id="SSF47831">
    <property type="entry name" value="Enzyme I of the PEP:sugar phosphotransferase system HPr-binding (sub)domain"/>
    <property type="match status" value="1"/>
</dbReference>
<dbReference type="GO" id="GO:0016301">
    <property type="term" value="F:kinase activity"/>
    <property type="evidence" value="ECO:0007669"/>
    <property type="project" value="UniProtKB-KW"/>
</dbReference>
<evidence type="ECO:0000256" key="8">
    <source>
        <dbReference type="ARBA" id="ARBA00022597"/>
    </source>
</evidence>
<dbReference type="GO" id="GO:0008965">
    <property type="term" value="F:phosphoenolpyruvate-protein phosphotransferase activity"/>
    <property type="evidence" value="ECO:0007669"/>
    <property type="project" value="UniProtKB-EC"/>
</dbReference>
<evidence type="ECO:0000256" key="9">
    <source>
        <dbReference type="ARBA" id="ARBA00022679"/>
    </source>
</evidence>
<keyword evidence="11" id="KW-0479">Metal-binding</keyword>
<dbReference type="InterPro" id="IPR006318">
    <property type="entry name" value="PTS_EI-like"/>
</dbReference>
<keyword evidence="15" id="KW-0670">Pyruvate</keyword>
<dbReference type="SMART" id="SM00065">
    <property type="entry name" value="GAF"/>
    <property type="match status" value="1"/>
</dbReference>
<dbReference type="PANTHER" id="PTHR46244">
    <property type="entry name" value="PHOSPHOENOLPYRUVATE-PROTEIN PHOSPHOTRANSFERASE"/>
    <property type="match status" value="1"/>
</dbReference>
<keyword evidence="6" id="KW-0813">Transport</keyword>
<dbReference type="InterPro" id="IPR040442">
    <property type="entry name" value="Pyrv_kinase-like_dom_sf"/>
</dbReference>
<evidence type="ECO:0000259" key="14">
    <source>
        <dbReference type="SMART" id="SM00065"/>
    </source>
</evidence>
<dbReference type="InterPro" id="IPR029016">
    <property type="entry name" value="GAF-like_dom_sf"/>
</dbReference>
<keyword evidence="13" id="KW-0460">Magnesium</keyword>
<keyword evidence="7" id="KW-0963">Cytoplasm</keyword>
<evidence type="ECO:0000313" key="15">
    <source>
        <dbReference type="EMBL" id="ODC02402.1"/>
    </source>
</evidence>
<dbReference type="SUPFAM" id="SSF55781">
    <property type="entry name" value="GAF domain-like"/>
    <property type="match status" value="1"/>
</dbReference>
<keyword evidence="9 15" id="KW-0808">Transferase</keyword>
<dbReference type="InterPro" id="IPR003018">
    <property type="entry name" value="GAF"/>
</dbReference>
<evidence type="ECO:0000256" key="11">
    <source>
        <dbReference type="ARBA" id="ARBA00022723"/>
    </source>
</evidence>
<dbReference type="SUPFAM" id="SSF51621">
    <property type="entry name" value="Phosphoenolpyruvate/pyruvate domain"/>
    <property type="match status" value="1"/>
</dbReference>
<evidence type="ECO:0000256" key="3">
    <source>
        <dbReference type="ARBA" id="ARBA00004496"/>
    </source>
</evidence>
<evidence type="ECO:0000256" key="5">
    <source>
        <dbReference type="ARBA" id="ARBA00012232"/>
    </source>
</evidence>
<dbReference type="PROSITE" id="PS00742">
    <property type="entry name" value="PEP_ENZYMES_2"/>
    <property type="match status" value="1"/>
</dbReference>
<dbReference type="InterPro" id="IPR015813">
    <property type="entry name" value="Pyrv/PenolPyrv_kinase-like_dom"/>
</dbReference>
<sequence length="757" mass="84148">MMLETLRRIVQDVSAARDLSTALSLIVRRVRKAMGTDVCSVYLYNPERERYVLMDTLGLNPAAIGRVSLALNQGLVGYVGQREEPVNLDNAPEHPNYLYLRVTGEERYHSFLGVPIIHQRRVLGVLVVQQKAKRRFDEGEEAFLVTIAAQLAAVLAHAIANGSLSLDRAGQRKSVPYNGVSASPGIAIGEAVVVMPPADLDAVPDRQCEDAEAEKALFDQALMAVREDIEALSARLAKRISPQEQLLFEAYLQMLDEAALGGEVHKRIDDGHWAQGALSHVVRRHVKYLEKVEDAYLRERAADIRDLGRRVLAYLQARSDIRQDYPENTILVGEELSPALLGEVPREHLVGLVSVRGSSNSHLAILARAMGIPTVMGLSDLPYKRLESESLVVDGYHGQVICWPDEILSAQYREHMRQDEALTEELEVEARKLCETLDGHRVPLLVNTGLVEDQSRAQALGAEGVGLYRTEVPFMMAERFPGEQEQTRIYREQLVAFAPFPVVMRTLDIGGDKPLPYFPIEERNPALGWRGIRVTLDHPEVFMAQIRAMLRASDGLENLRILLPMVASMHEVDEARKMVMRAHEELQSNEGLKLPMPRIGAMIEVPSMIFQVGALSKRVDFLSVGSNDLTQYLLAVDRDNPRVAGLYNAMHPAVLRALNDLALKARKYQLPVSLCGELAGDPAGALLLMAMGYQGLSMNLSSLPRVKAAIRRVTLAQAKQLLVAVLPCETTQEVEDAVAAFSREHDLEWLIVMRRKA</sequence>
<dbReference type="Gene3D" id="3.20.20.60">
    <property type="entry name" value="Phosphoenolpyruvate-binding domains"/>
    <property type="match status" value="1"/>
</dbReference>
<proteinExistence type="inferred from homology"/>
<dbReference type="InterPro" id="IPR008731">
    <property type="entry name" value="PTS_EIN"/>
</dbReference>
<dbReference type="STRING" id="197479.BFW38_01450"/>
<reference evidence="15 16" key="1">
    <citation type="submission" date="2016-08" db="EMBL/GenBank/DDBJ databases">
        <authorList>
            <person name="Seilhamer J.J."/>
        </authorList>
    </citation>
    <scope>NUCLEOTIDE SEQUENCE [LARGE SCALE GENOMIC DNA]</scope>
    <source>
        <strain evidence="15 16">PH27A</strain>
    </source>
</reference>
<comment type="catalytic activity">
    <reaction evidence="1">
        <text>L-histidyl-[protein] + phosphoenolpyruvate = N(pros)-phospho-L-histidyl-[protein] + pyruvate</text>
        <dbReference type="Rhea" id="RHEA:23880"/>
        <dbReference type="Rhea" id="RHEA-COMP:9745"/>
        <dbReference type="Rhea" id="RHEA-COMP:9746"/>
        <dbReference type="ChEBI" id="CHEBI:15361"/>
        <dbReference type="ChEBI" id="CHEBI:29979"/>
        <dbReference type="ChEBI" id="CHEBI:58702"/>
        <dbReference type="ChEBI" id="CHEBI:64837"/>
        <dbReference type="EC" id="2.7.3.9"/>
    </reaction>
</comment>
<accession>A0A1E2V6C5</accession>
<evidence type="ECO:0000256" key="4">
    <source>
        <dbReference type="ARBA" id="ARBA00007837"/>
    </source>
</evidence>
<dbReference type="Pfam" id="PF05524">
    <property type="entry name" value="PEP-utilisers_N"/>
    <property type="match status" value="1"/>
</dbReference>
<dbReference type="GO" id="GO:0005737">
    <property type="term" value="C:cytoplasm"/>
    <property type="evidence" value="ECO:0007669"/>
    <property type="project" value="UniProtKB-SubCell"/>
</dbReference>
<dbReference type="PRINTS" id="PR01736">
    <property type="entry name" value="PHPHTRNFRASE"/>
</dbReference>
<evidence type="ECO:0000256" key="12">
    <source>
        <dbReference type="ARBA" id="ARBA00022777"/>
    </source>
</evidence>
<evidence type="ECO:0000256" key="10">
    <source>
        <dbReference type="ARBA" id="ARBA00022683"/>
    </source>
</evidence>
<evidence type="ECO:0000256" key="1">
    <source>
        <dbReference type="ARBA" id="ARBA00000683"/>
    </source>
</evidence>
<comment type="subcellular location">
    <subcellularLocation>
        <location evidence="3">Cytoplasm</location>
    </subcellularLocation>
</comment>
<dbReference type="Gene3D" id="3.50.30.10">
    <property type="entry name" value="Phosphohistidine domain"/>
    <property type="match status" value="1"/>
</dbReference>
<keyword evidence="16" id="KW-1185">Reference proteome</keyword>